<sequence>MEEIFENLGLQVLHLASLGTALLNHGRKFTWKIENFSSIEDEELCSEDFIVYGNQWRLCIYPKKSTVELCVANPGTLPFGWSGYAQIGLTVIDQIDRRNSLTQVVTPRLFAAKVDGWGLLPSFVPFDELHDPKRGYLVNDACLVEAYFSTDRTKALISHELIVKTTCDKAAIDYQKTTVTKPEELTTPAPTLPSCRTVAIEPEEDIKTFFSSLESELSSSKTVFSRAEAKEALAKLEEALNMTPVNFYYSEKFSSLKQTFKMLDRFDCSSTSLTIEQKNMLLAMEESIKELAGRAAKAEEDKKHLIEKESIKLILTRNLDGNVIRYKEVESEVKQIEQTLAALHEQFEEAQKKRENMLAKREGIFRRSKEMKVELDALGKEWAEYETKGKDAEEEAEWGRMKCFVSSVKRMI</sequence>
<protein>
    <recommendedName>
        <fullName evidence="3">MATH domain-containing protein</fullName>
    </recommendedName>
</protein>
<dbReference type="SMART" id="SM00061">
    <property type="entry name" value="MATH"/>
    <property type="match status" value="1"/>
</dbReference>
<feature type="domain" description="MATH" evidence="3">
    <location>
        <begin position="26"/>
        <end position="148"/>
    </location>
</feature>
<keyword evidence="1 2" id="KW-0175">Coiled coil</keyword>
<dbReference type="CDD" id="cd00121">
    <property type="entry name" value="MATH"/>
    <property type="match status" value="1"/>
</dbReference>
<dbReference type="PANTHER" id="PTHR46236">
    <property type="entry name" value="TRAF-LIKE SUPERFAMILY PROTEIN"/>
    <property type="match status" value="1"/>
</dbReference>
<gene>
    <name evidence="4" type="ORF">V6N11_070316</name>
</gene>
<evidence type="ECO:0000259" key="3">
    <source>
        <dbReference type="PROSITE" id="PS50144"/>
    </source>
</evidence>
<organism evidence="4 5">
    <name type="scientific">Hibiscus sabdariffa</name>
    <name type="common">roselle</name>
    <dbReference type="NCBI Taxonomy" id="183260"/>
    <lineage>
        <taxon>Eukaryota</taxon>
        <taxon>Viridiplantae</taxon>
        <taxon>Streptophyta</taxon>
        <taxon>Embryophyta</taxon>
        <taxon>Tracheophyta</taxon>
        <taxon>Spermatophyta</taxon>
        <taxon>Magnoliopsida</taxon>
        <taxon>eudicotyledons</taxon>
        <taxon>Gunneridae</taxon>
        <taxon>Pentapetalae</taxon>
        <taxon>rosids</taxon>
        <taxon>malvids</taxon>
        <taxon>Malvales</taxon>
        <taxon>Malvaceae</taxon>
        <taxon>Malvoideae</taxon>
        <taxon>Hibiscus</taxon>
    </lineage>
</organism>
<dbReference type="PANTHER" id="PTHR46236:SF35">
    <property type="entry name" value="MATH DOMAIN-CONTAINING PROTEIN"/>
    <property type="match status" value="1"/>
</dbReference>
<dbReference type="InterPro" id="IPR008974">
    <property type="entry name" value="TRAF-like"/>
</dbReference>
<evidence type="ECO:0000256" key="1">
    <source>
        <dbReference type="ARBA" id="ARBA00023054"/>
    </source>
</evidence>
<dbReference type="Proteomes" id="UP001396334">
    <property type="component" value="Unassembled WGS sequence"/>
</dbReference>
<evidence type="ECO:0000313" key="5">
    <source>
        <dbReference type="Proteomes" id="UP001396334"/>
    </source>
</evidence>
<comment type="caution">
    <text evidence="4">The sequence shown here is derived from an EMBL/GenBank/DDBJ whole genome shotgun (WGS) entry which is preliminary data.</text>
</comment>
<dbReference type="SUPFAM" id="SSF49599">
    <property type="entry name" value="TRAF domain-like"/>
    <property type="match status" value="1"/>
</dbReference>
<evidence type="ECO:0000256" key="2">
    <source>
        <dbReference type="SAM" id="Coils"/>
    </source>
</evidence>
<accession>A0ABR2QF26</accession>
<dbReference type="Pfam" id="PF22486">
    <property type="entry name" value="MATH_2"/>
    <property type="match status" value="1"/>
</dbReference>
<dbReference type="PROSITE" id="PS50144">
    <property type="entry name" value="MATH"/>
    <property type="match status" value="1"/>
</dbReference>
<evidence type="ECO:0000313" key="4">
    <source>
        <dbReference type="EMBL" id="KAK8999139.1"/>
    </source>
</evidence>
<dbReference type="InterPro" id="IPR050804">
    <property type="entry name" value="MCC"/>
</dbReference>
<name>A0ABR2QF26_9ROSI</name>
<dbReference type="InterPro" id="IPR002083">
    <property type="entry name" value="MATH/TRAF_dom"/>
</dbReference>
<keyword evidence="5" id="KW-1185">Reference proteome</keyword>
<feature type="coiled-coil region" evidence="2">
    <location>
        <begin position="281"/>
        <end position="360"/>
    </location>
</feature>
<dbReference type="EMBL" id="JBBPBN010000040">
    <property type="protein sequence ID" value="KAK8999139.1"/>
    <property type="molecule type" value="Genomic_DNA"/>
</dbReference>
<dbReference type="Gene3D" id="2.60.210.10">
    <property type="entry name" value="Apoptosis, Tumor Necrosis Factor Receptor Associated Protein 2, Chain A"/>
    <property type="match status" value="1"/>
</dbReference>
<reference evidence="4 5" key="1">
    <citation type="journal article" date="2024" name="G3 (Bethesda)">
        <title>Genome assembly of Hibiscus sabdariffa L. provides insights into metabolisms of medicinal natural products.</title>
        <authorList>
            <person name="Kim T."/>
        </authorList>
    </citation>
    <scope>NUCLEOTIDE SEQUENCE [LARGE SCALE GENOMIC DNA]</scope>
    <source>
        <strain evidence="4">TK-2024</strain>
        <tissue evidence="4">Old leaves</tissue>
    </source>
</reference>
<proteinExistence type="predicted"/>